<sequence length="152" mass="16559">MEINSPIDPSSFNCRPSIPKPVLTISAPSLFNQFQLSRELDRTQFTITTVPELTSSTPQPAIQLPKPTFSAHNQFNLHNQVSQITCPLLFAPKLQFQPRSCYSLHPPLSTATIHNGNFNSSTHLHMPSSLASSTKSFCSIPASNPSSTGALP</sequence>
<accession>A0AAW1VJD0</accession>
<evidence type="ECO:0000313" key="2">
    <source>
        <dbReference type="Proteomes" id="UP001457282"/>
    </source>
</evidence>
<protein>
    <submittedName>
        <fullName evidence="1">Uncharacterized protein</fullName>
    </submittedName>
</protein>
<dbReference type="EMBL" id="JBEDUW010000312">
    <property type="protein sequence ID" value="KAK9901404.1"/>
    <property type="molecule type" value="Genomic_DNA"/>
</dbReference>
<keyword evidence="2" id="KW-1185">Reference proteome</keyword>
<evidence type="ECO:0000313" key="1">
    <source>
        <dbReference type="EMBL" id="KAK9901404.1"/>
    </source>
</evidence>
<comment type="caution">
    <text evidence="1">The sequence shown here is derived from an EMBL/GenBank/DDBJ whole genome shotgun (WGS) entry which is preliminary data.</text>
</comment>
<name>A0AAW1VJD0_RUBAR</name>
<organism evidence="1 2">
    <name type="scientific">Rubus argutus</name>
    <name type="common">Southern blackberry</name>
    <dbReference type="NCBI Taxonomy" id="59490"/>
    <lineage>
        <taxon>Eukaryota</taxon>
        <taxon>Viridiplantae</taxon>
        <taxon>Streptophyta</taxon>
        <taxon>Embryophyta</taxon>
        <taxon>Tracheophyta</taxon>
        <taxon>Spermatophyta</taxon>
        <taxon>Magnoliopsida</taxon>
        <taxon>eudicotyledons</taxon>
        <taxon>Gunneridae</taxon>
        <taxon>Pentapetalae</taxon>
        <taxon>rosids</taxon>
        <taxon>fabids</taxon>
        <taxon>Rosales</taxon>
        <taxon>Rosaceae</taxon>
        <taxon>Rosoideae</taxon>
        <taxon>Rosoideae incertae sedis</taxon>
        <taxon>Rubus</taxon>
    </lineage>
</organism>
<dbReference type="Proteomes" id="UP001457282">
    <property type="component" value="Unassembled WGS sequence"/>
</dbReference>
<reference evidence="1 2" key="1">
    <citation type="journal article" date="2023" name="G3 (Bethesda)">
        <title>A chromosome-length genome assembly and annotation of blackberry (Rubus argutus, cv. 'Hillquist').</title>
        <authorList>
            <person name="Bruna T."/>
            <person name="Aryal R."/>
            <person name="Dudchenko O."/>
            <person name="Sargent D.J."/>
            <person name="Mead D."/>
            <person name="Buti M."/>
            <person name="Cavallini A."/>
            <person name="Hytonen T."/>
            <person name="Andres J."/>
            <person name="Pham M."/>
            <person name="Weisz D."/>
            <person name="Mascagni F."/>
            <person name="Usai G."/>
            <person name="Natali L."/>
            <person name="Bassil N."/>
            <person name="Fernandez G.E."/>
            <person name="Lomsadze A."/>
            <person name="Armour M."/>
            <person name="Olukolu B."/>
            <person name="Poorten T."/>
            <person name="Britton C."/>
            <person name="Davik J."/>
            <person name="Ashrafi H."/>
            <person name="Aiden E.L."/>
            <person name="Borodovsky M."/>
            <person name="Worthington M."/>
        </authorList>
    </citation>
    <scope>NUCLEOTIDE SEQUENCE [LARGE SCALE GENOMIC DNA]</scope>
    <source>
        <strain evidence="1">PI 553951</strain>
    </source>
</reference>
<gene>
    <name evidence="1" type="ORF">M0R45_002145</name>
</gene>
<proteinExistence type="predicted"/>
<dbReference type="AlphaFoldDB" id="A0AAW1VJD0"/>